<keyword evidence="1" id="KW-0805">Transcription regulation</keyword>
<dbReference type="InterPro" id="IPR039425">
    <property type="entry name" value="RNA_pol_sigma-70-like"/>
</dbReference>
<dbReference type="SUPFAM" id="SSF88946">
    <property type="entry name" value="Sigma2 domain of RNA polymerase sigma factors"/>
    <property type="match status" value="1"/>
</dbReference>
<evidence type="ECO:0000313" key="7">
    <source>
        <dbReference type="Proteomes" id="UP000292235"/>
    </source>
</evidence>
<organism evidence="6 7">
    <name type="scientific">Streptomonospora litoralis</name>
    <dbReference type="NCBI Taxonomy" id="2498135"/>
    <lineage>
        <taxon>Bacteria</taxon>
        <taxon>Bacillati</taxon>
        <taxon>Actinomycetota</taxon>
        <taxon>Actinomycetes</taxon>
        <taxon>Streptosporangiales</taxon>
        <taxon>Nocardiopsidaceae</taxon>
        <taxon>Streptomonospora</taxon>
    </lineage>
</organism>
<evidence type="ECO:0000256" key="2">
    <source>
        <dbReference type="ARBA" id="ARBA00023082"/>
    </source>
</evidence>
<keyword evidence="7" id="KW-1185">Reference proteome</keyword>
<protein>
    <submittedName>
        <fullName evidence="6">Uncharacterized protein</fullName>
    </submittedName>
</protein>
<dbReference type="EMBL" id="CP036455">
    <property type="protein sequence ID" value="QBI52923.1"/>
    <property type="molecule type" value="Genomic_DNA"/>
</dbReference>
<evidence type="ECO:0000313" key="6">
    <source>
        <dbReference type="EMBL" id="QBI52923.1"/>
    </source>
</evidence>
<keyword evidence="3" id="KW-0238">DNA-binding</keyword>
<feature type="compositionally biased region" description="Basic and acidic residues" evidence="5">
    <location>
        <begin position="298"/>
        <end position="313"/>
    </location>
</feature>
<evidence type="ECO:0000256" key="1">
    <source>
        <dbReference type="ARBA" id="ARBA00023015"/>
    </source>
</evidence>
<feature type="compositionally biased region" description="Gly residues" evidence="5">
    <location>
        <begin position="480"/>
        <end position="514"/>
    </location>
</feature>
<dbReference type="RefSeq" id="WP_131097386.1">
    <property type="nucleotide sequence ID" value="NZ_CP036455.1"/>
</dbReference>
<gene>
    <name evidence="6" type="ORF">EKD16_05600</name>
</gene>
<feature type="region of interest" description="Disordered" evidence="5">
    <location>
        <begin position="253"/>
        <end position="332"/>
    </location>
</feature>
<evidence type="ECO:0000256" key="5">
    <source>
        <dbReference type="SAM" id="MobiDB-lite"/>
    </source>
</evidence>
<dbReference type="KEGG" id="strr:EKD16_05600"/>
<reference evidence="6 7" key="1">
    <citation type="submission" date="2019-02" db="EMBL/GenBank/DDBJ databases">
        <authorList>
            <person name="Khodamoradi S."/>
            <person name="Hahnke R.L."/>
            <person name="Kaempfer P."/>
            <person name="Schumann P."/>
            <person name="Rohde M."/>
            <person name="Steinert M."/>
            <person name="Luzhetskyy A."/>
            <person name="Wink J."/>
            <person name="Ruckert C."/>
        </authorList>
    </citation>
    <scope>NUCLEOTIDE SEQUENCE [LARGE SCALE GENOMIC DNA]</scope>
    <source>
        <strain evidence="6 7">M2</strain>
    </source>
</reference>
<dbReference type="InterPro" id="IPR013325">
    <property type="entry name" value="RNA_pol_sigma_r2"/>
</dbReference>
<accession>A0A4P6PXV4</accession>
<dbReference type="GO" id="GO:0006352">
    <property type="term" value="P:DNA-templated transcription initiation"/>
    <property type="evidence" value="ECO:0007669"/>
    <property type="project" value="InterPro"/>
</dbReference>
<feature type="compositionally biased region" description="Low complexity" evidence="5">
    <location>
        <begin position="384"/>
        <end position="395"/>
    </location>
</feature>
<dbReference type="Proteomes" id="UP000292235">
    <property type="component" value="Chromosome"/>
</dbReference>
<feature type="region of interest" description="Disordered" evidence="5">
    <location>
        <begin position="1"/>
        <end position="31"/>
    </location>
</feature>
<dbReference type="PANTHER" id="PTHR43133">
    <property type="entry name" value="RNA POLYMERASE ECF-TYPE SIGMA FACTO"/>
    <property type="match status" value="1"/>
</dbReference>
<dbReference type="GO" id="GO:0003677">
    <property type="term" value="F:DNA binding"/>
    <property type="evidence" value="ECO:0007669"/>
    <property type="project" value="UniProtKB-KW"/>
</dbReference>
<dbReference type="OrthoDB" id="3492533at2"/>
<keyword evidence="2" id="KW-0731">Sigma factor</keyword>
<dbReference type="PANTHER" id="PTHR43133:SF8">
    <property type="entry name" value="RNA POLYMERASE SIGMA FACTOR HI_1459-RELATED"/>
    <property type="match status" value="1"/>
</dbReference>
<dbReference type="Gene3D" id="1.10.10.10">
    <property type="entry name" value="Winged helix-like DNA-binding domain superfamily/Winged helix DNA-binding domain"/>
    <property type="match status" value="1"/>
</dbReference>
<evidence type="ECO:0000256" key="4">
    <source>
        <dbReference type="ARBA" id="ARBA00023163"/>
    </source>
</evidence>
<proteinExistence type="predicted"/>
<keyword evidence="4" id="KW-0804">Transcription</keyword>
<dbReference type="AlphaFoldDB" id="A0A4P6PXV4"/>
<feature type="compositionally biased region" description="Low complexity" evidence="5">
    <location>
        <begin position="279"/>
        <end position="297"/>
    </location>
</feature>
<feature type="region of interest" description="Disordered" evidence="5">
    <location>
        <begin position="366"/>
        <end position="538"/>
    </location>
</feature>
<dbReference type="Gene3D" id="1.10.1740.10">
    <property type="match status" value="1"/>
</dbReference>
<evidence type="ECO:0000256" key="3">
    <source>
        <dbReference type="ARBA" id="ARBA00023125"/>
    </source>
</evidence>
<dbReference type="InterPro" id="IPR036388">
    <property type="entry name" value="WH-like_DNA-bd_sf"/>
</dbReference>
<feature type="compositionally biased region" description="Low complexity" evidence="5">
    <location>
        <begin position="417"/>
        <end position="456"/>
    </location>
</feature>
<feature type="compositionally biased region" description="Gly residues" evidence="5">
    <location>
        <begin position="457"/>
        <end position="473"/>
    </location>
</feature>
<dbReference type="GO" id="GO:0016987">
    <property type="term" value="F:sigma factor activity"/>
    <property type="evidence" value="ECO:0007669"/>
    <property type="project" value="UniProtKB-KW"/>
</dbReference>
<sequence length="538" mass="53321">MTTQSAHSGSAAHPVRPVAPGQSSRAMAGRHSAAPGAELAAALRSGTGHERCYDLFAPQLYRYCWSLLGPGGSGAEPDRAAAAVYETYLAAAHSIGALRDDREFAAWLYALARTAARRRGFTPRSPYAQLPTAAVEQAVVQLSLRLPPSHRELLELYLRHGLPTGRIARVLGLSDDTAAELCRTGVLRSAELLARYSLAPERTGGHGPDRGVRAVLAELEPPGPPPALRERVVEGCGSTLAAEDRRAAAEALAPLGEDGFPLHRNRAPATRAADGDDPGGAANAGRAGSDLADAAALPRDRVTTRDVPPRSDPEPVAELRGADAPGSTGRTRRRWLTPVTAVVAAAAVVASLWGAVAAVRAGADDTVTGSQVPAPPTAAPSVEGSPGAAARPADAGGSGDTDQVRPEPLVDATATQPSAPADGASPAPGQQDSSQAPEPGAADGAADDSSAAAQAPGGQGGQGQQGSQSGNGSGEQRDGGSAGGGSAEGAEGAGGSGGSDADSGSGGSGQGGGDGSEDDGGPVSDLLGGLLGLLGAGG</sequence>
<feature type="compositionally biased region" description="Gly residues" evidence="5">
    <location>
        <begin position="529"/>
        <end position="538"/>
    </location>
</feature>
<name>A0A4P6PXV4_9ACTN</name>